<keyword evidence="3" id="KW-1185">Reference proteome</keyword>
<protein>
    <submittedName>
        <fullName evidence="2">AAA family ATPase</fullName>
    </submittedName>
</protein>
<dbReference type="Gene3D" id="3.90.1200.10">
    <property type="match status" value="1"/>
</dbReference>
<feature type="domain" description="Aminoglycoside phosphotransferase" evidence="1">
    <location>
        <begin position="133"/>
        <end position="286"/>
    </location>
</feature>
<dbReference type="InterPro" id="IPR002575">
    <property type="entry name" value="Aminoglycoside_PTrfase"/>
</dbReference>
<dbReference type="EMBL" id="CP074126">
    <property type="protein sequence ID" value="QUS56773.1"/>
    <property type="molecule type" value="Genomic_DNA"/>
</dbReference>
<dbReference type="Gene3D" id="3.40.50.300">
    <property type="entry name" value="P-loop containing nucleotide triphosphate hydrolases"/>
    <property type="match status" value="1"/>
</dbReference>
<sequence length="526" mass="58751">MDGPMTADSFDVDTLTQSDIIGFFSSPDAHRGQEVKRIDTHANIAFLVGNDAYKMKRDVKFPFLDYSSLEKRKNACEAEIRLNSQYAPQIYRSTLPITLERDGSLELAGHGVVVEWVVHMNRFNEHLGLDRVAEEKGISRELALDLAKLMVDAHSRTTQREAQPWIEDLLAYTNQNLDAFQEFPQFFPADQVIALDKAAREEHTFIESIILKRGEHGLVRLNHGDAHLANIVMHDGKPLLFDAVEFDDAIATGDVLYDLAFLLLDLCERKEPEAANVVLNAYLQQAHELKHLEDIRVLRFYLMMRAAIRAKIGAAASLHQEGATRRKTEDQAQEYFRIYQRALAPTPPVLCVVGGLSGTGKTTLAQGLAPKLGRMPGAVHLRTDVIRKEMLEIDEADKASKETYTPEFSAKVYAELLRRAEMVLAAGHSVIIDGVYGKPAERDSVEQLAKKTNAEFIGIWLEADVETLINRVDARHGDASDADAEVVRLQQNYDLGEIHWVKLDSGKSKEAVLEQACSVTGLEPAL</sequence>
<evidence type="ECO:0000313" key="2">
    <source>
        <dbReference type="EMBL" id="QUS56773.1"/>
    </source>
</evidence>
<dbReference type="Pfam" id="PF01636">
    <property type="entry name" value="APH"/>
    <property type="match status" value="1"/>
</dbReference>
<evidence type="ECO:0000313" key="3">
    <source>
        <dbReference type="Proteomes" id="UP000680706"/>
    </source>
</evidence>
<dbReference type="Pfam" id="PF13671">
    <property type="entry name" value="AAA_33"/>
    <property type="match status" value="1"/>
</dbReference>
<gene>
    <name evidence="2" type="ORF">KGB56_04940</name>
</gene>
<reference evidence="2 3" key="1">
    <citation type="journal article" date="2021" name="Angew. Chem. Int. Ed. Engl.">
        <title>A novel family of nonribosomal peptides modulate collective behavior in Pseudovibrio bacteria isolated from marine sponges.</title>
        <authorList>
            <person name="Ioca L.P."/>
            <person name="Dai Y."/>
            <person name="Kunakom S."/>
            <person name="Diaz-Espinosa J."/>
            <person name="Krunic A."/>
            <person name="Crnkovic C.M."/>
            <person name="Orjala J."/>
            <person name="Sanchez L.M."/>
            <person name="Ferreira A.G."/>
            <person name="Berlinck R.G.S."/>
            <person name="Eustaquio A.S."/>
        </authorList>
    </citation>
    <scope>NUCLEOTIDE SEQUENCE [LARGE SCALE GENOMIC DNA]</scope>
    <source>
        <strain evidence="2 3">Ab134</strain>
    </source>
</reference>
<accession>A0ABX8AQB2</accession>
<dbReference type="InterPro" id="IPR011009">
    <property type="entry name" value="Kinase-like_dom_sf"/>
</dbReference>
<dbReference type="PANTHER" id="PTHR43883">
    <property type="entry name" value="SLR0207 PROTEIN"/>
    <property type="match status" value="1"/>
</dbReference>
<dbReference type="SUPFAM" id="SSF56112">
    <property type="entry name" value="Protein kinase-like (PK-like)"/>
    <property type="match status" value="1"/>
</dbReference>
<proteinExistence type="predicted"/>
<evidence type="ECO:0000259" key="1">
    <source>
        <dbReference type="Pfam" id="PF01636"/>
    </source>
</evidence>
<dbReference type="InterPro" id="IPR027417">
    <property type="entry name" value="P-loop_NTPase"/>
</dbReference>
<dbReference type="InterPro" id="IPR052732">
    <property type="entry name" value="Cell-binding_unc_protein"/>
</dbReference>
<dbReference type="Proteomes" id="UP000680706">
    <property type="component" value="Chromosome"/>
</dbReference>
<dbReference type="SUPFAM" id="SSF52540">
    <property type="entry name" value="P-loop containing nucleoside triphosphate hydrolases"/>
    <property type="match status" value="1"/>
</dbReference>
<organism evidence="2 3">
    <name type="scientific">Pseudovibrio brasiliensis</name>
    <dbReference type="NCBI Taxonomy" id="1898042"/>
    <lineage>
        <taxon>Bacteria</taxon>
        <taxon>Pseudomonadati</taxon>
        <taxon>Pseudomonadota</taxon>
        <taxon>Alphaproteobacteria</taxon>
        <taxon>Hyphomicrobiales</taxon>
        <taxon>Stappiaceae</taxon>
        <taxon>Pseudovibrio</taxon>
    </lineage>
</organism>
<name>A0ABX8AQB2_9HYPH</name>
<dbReference type="PANTHER" id="PTHR43883:SF1">
    <property type="entry name" value="GLUCONOKINASE"/>
    <property type="match status" value="1"/>
</dbReference>